<evidence type="ECO:0000256" key="2">
    <source>
        <dbReference type="PROSITE-ProRule" id="PRU00047"/>
    </source>
</evidence>
<reference evidence="7" key="2">
    <citation type="submission" date="2025-05" db="UniProtKB">
        <authorList>
            <consortium name="EnsemblMetazoa"/>
        </authorList>
    </citation>
    <scope>IDENTIFICATION</scope>
    <source>
        <strain evidence="7">Foshan</strain>
    </source>
</reference>
<proteinExistence type="predicted"/>
<dbReference type="Gene3D" id="3.30.420.10">
    <property type="entry name" value="Ribonuclease H-like superfamily/Ribonuclease H"/>
    <property type="match status" value="1"/>
</dbReference>
<dbReference type="SUPFAM" id="SSF56672">
    <property type="entry name" value="DNA/RNA polymerases"/>
    <property type="match status" value="1"/>
</dbReference>
<dbReference type="InterPro" id="IPR001584">
    <property type="entry name" value="Integrase_cat-core"/>
</dbReference>
<evidence type="ECO:0000259" key="4">
    <source>
        <dbReference type="PROSITE" id="PS50158"/>
    </source>
</evidence>
<name>A0ABM1Z9M9_AEDAL</name>
<dbReference type="PROSITE" id="PS50994">
    <property type="entry name" value="INTEGRASE"/>
    <property type="match status" value="1"/>
</dbReference>
<dbReference type="InterPro" id="IPR041588">
    <property type="entry name" value="Integrase_H2C2"/>
</dbReference>
<feature type="domain" description="CCHC-type" evidence="4">
    <location>
        <begin position="16"/>
        <end position="31"/>
    </location>
</feature>
<dbReference type="RefSeq" id="XP_062704294.1">
    <property type="nucleotide sequence ID" value="XM_062848310.1"/>
</dbReference>
<dbReference type="InterPro" id="IPR036397">
    <property type="entry name" value="RNaseH_sf"/>
</dbReference>
<keyword evidence="1" id="KW-0378">Hydrolase</keyword>
<reference evidence="8" key="1">
    <citation type="journal article" date="2015" name="Proc. Natl. Acad. Sci. U.S.A.">
        <title>Genome sequence of the Asian Tiger mosquito, Aedes albopictus, reveals insights into its biology, genetics, and evolution.</title>
        <authorList>
            <person name="Chen X.G."/>
            <person name="Jiang X."/>
            <person name="Gu J."/>
            <person name="Xu M."/>
            <person name="Wu Y."/>
            <person name="Deng Y."/>
            <person name="Zhang C."/>
            <person name="Bonizzoni M."/>
            <person name="Dermauw W."/>
            <person name="Vontas J."/>
            <person name="Armbruster P."/>
            <person name="Huang X."/>
            <person name="Yang Y."/>
            <person name="Zhang H."/>
            <person name="He W."/>
            <person name="Peng H."/>
            <person name="Liu Y."/>
            <person name="Wu K."/>
            <person name="Chen J."/>
            <person name="Lirakis M."/>
            <person name="Topalis P."/>
            <person name="Van Leeuwen T."/>
            <person name="Hall A.B."/>
            <person name="Jiang X."/>
            <person name="Thorpe C."/>
            <person name="Mueller R.L."/>
            <person name="Sun C."/>
            <person name="Waterhouse R.M."/>
            <person name="Yan G."/>
            <person name="Tu Z.J."/>
            <person name="Fang X."/>
            <person name="James A.A."/>
        </authorList>
    </citation>
    <scope>NUCLEOTIDE SEQUENCE [LARGE SCALE GENOMIC DNA]</scope>
    <source>
        <strain evidence="8">Foshan</strain>
    </source>
</reference>
<dbReference type="CDD" id="cd00303">
    <property type="entry name" value="retropepsin_like"/>
    <property type="match status" value="1"/>
</dbReference>
<dbReference type="InterPro" id="IPR012337">
    <property type="entry name" value="RNaseH-like_sf"/>
</dbReference>
<dbReference type="PROSITE" id="PS50175">
    <property type="entry name" value="ASP_PROT_RETROV"/>
    <property type="match status" value="1"/>
</dbReference>
<feature type="domain" description="Integrase catalytic" evidence="6">
    <location>
        <begin position="1062"/>
        <end position="1264"/>
    </location>
</feature>
<dbReference type="Pfam" id="PF05380">
    <property type="entry name" value="Peptidase_A17"/>
    <property type="match status" value="1"/>
</dbReference>
<keyword evidence="2" id="KW-0479">Metal-binding</keyword>
<dbReference type="CDD" id="cd01644">
    <property type="entry name" value="RT_pepA17"/>
    <property type="match status" value="1"/>
</dbReference>
<dbReference type="InterPro" id="IPR001995">
    <property type="entry name" value="Peptidase_A2_cat"/>
</dbReference>
<organism evidence="7 8">
    <name type="scientific">Aedes albopictus</name>
    <name type="common">Asian tiger mosquito</name>
    <name type="synonym">Stegomyia albopicta</name>
    <dbReference type="NCBI Taxonomy" id="7160"/>
    <lineage>
        <taxon>Eukaryota</taxon>
        <taxon>Metazoa</taxon>
        <taxon>Ecdysozoa</taxon>
        <taxon>Arthropoda</taxon>
        <taxon>Hexapoda</taxon>
        <taxon>Insecta</taxon>
        <taxon>Pterygota</taxon>
        <taxon>Neoptera</taxon>
        <taxon>Endopterygota</taxon>
        <taxon>Diptera</taxon>
        <taxon>Nematocera</taxon>
        <taxon>Culicoidea</taxon>
        <taxon>Culicidae</taxon>
        <taxon>Culicinae</taxon>
        <taxon>Aedini</taxon>
        <taxon>Aedes</taxon>
        <taxon>Stegomyia</taxon>
    </lineage>
</organism>
<protein>
    <recommendedName>
        <fullName evidence="9">Endonuclease</fullName>
    </recommendedName>
</protein>
<feature type="region of interest" description="Disordered" evidence="3">
    <location>
        <begin position="50"/>
        <end position="78"/>
    </location>
</feature>
<keyword evidence="2" id="KW-0863">Zinc-finger</keyword>
<dbReference type="InterPro" id="IPR036875">
    <property type="entry name" value="Znf_CCHC_sf"/>
</dbReference>
<dbReference type="InterPro" id="IPR008042">
    <property type="entry name" value="Retrotrans_Pao"/>
</dbReference>
<dbReference type="PANTHER" id="PTHR47331">
    <property type="entry name" value="PHD-TYPE DOMAIN-CONTAINING PROTEIN"/>
    <property type="match status" value="1"/>
</dbReference>
<dbReference type="EnsemblMetazoa" id="AALFPA23_016389.R23896">
    <property type="protein sequence ID" value="AALFPA23_016389.P23896"/>
    <property type="gene ID" value="AALFPA23_016389"/>
</dbReference>
<dbReference type="InterPro" id="IPR043502">
    <property type="entry name" value="DNA/RNA_pol_sf"/>
</dbReference>
<keyword evidence="8" id="KW-1185">Reference proteome</keyword>
<dbReference type="SUPFAM" id="SSF50630">
    <property type="entry name" value="Acid proteases"/>
    <property type="match status" value="1"/>
</dbReference>
<dbReference type="Proteomes" id="UP000069940">
    <property type="component" value="Unassembled WGS sequence"/>
</dbReference>
<evidence type="ECO:0000259" key="5">
    <source>
        <dbReference type="PROSITE" id="PS50175"/>
    </source>
</evidence>
<dbReference type="Gene3D" id="1.10.340.70">
    <property type="match status" value="1"/>
</dbReference>
<dbReference type="PANTHER" id="PTHR47331:SF1">
    <property type="entry name" value="GAG-LIKE PROTEIN"/>
    <property type="match status" value="1"/>
</dbReference>
<dbReference type="Pfam" id="PF17921">
    <property type="entry name" value="Integrase_H2C2"/>
    <property type="match status" value="1"/>
</dbReference>
<dbReference type="GeneID" id="134286658"/>
<dbReference type="SUPFAM" id="SSF53098">
    <property type="entry name" value="Ribonuclease H-like"/>
    <property type="match status" value="1"/>
</dbReference>
<dbReference type="InterPro" id="IPR021109">
    <property type="entry name" value="Peptidase_aspartic_dom_sf"/>
</dbReference>
<evidence type="ECO:0000259" key="6">
    <source>
        <dbReference type="PROSITE" id="PS50994"/>
    </source>
</evidence>
<sequence length="1291" mass="146661">MSVDQRVSKVKQSGLCFNCLRKGHQIRACPSDKSCLKCSRRHHSMLHFEQQFQPEPKEQNSSVLSEQPEVETAVASTAPEEPVSTACSGIDRRAKHVFLMTALVNVASKSGKSFKLRALLDSGSQVNLVSEAAVKLLGLPRYPANVPVVGVGGARSQIRHHVILKLSSDYTNFESDLDCLVTARVTGRIPSVPVNISDWKFPAEIVLADPSFNQPRDVDLLIGAEHFFEILKQAQMKLSAELPALHETQFGWVVAGAMEDSGDEVVNVLCATNEDPLLKSIQRFFEQEELPEEKVQTSEEEAIEEHFSKTYRREEDGRFVVQLPFRESINQLGDSRSLAMKRFLASERRLANQPEMKGMYQAFIREYEGLGHCHEIREVDDPPNQQNYYFPHHAVLKPSSTSTKLRVVFDGKAKANGLSLNEVLMVGPKIQSDLFSILLRFRKHIYAFSADVEKMYRQVKIDSSQTHYQRIFWRDNPMEPVRVMELSTVTYGTSPASFLAVRSVVQLARDERVQFPEAAEAILEDCYMDDILSGASTLASATQLRSDIEEVMLKGKFTVRKWCSNDEGVLEGVPEQDREKLVCIEDTDANETIRALGVLWNPRSDQFLFWRNPEVLPDEKVTKRSVLSQIAKLFDPLGLISPVIVLAKSIMQQLWADGLDWDETLENELLSRWVIFHQSLVQLSEIQVPRCIVTPGVRRIEIHGFSDASCIAYGACLYLRCVQENGEVSVRLICSKSRIAPLRRLTIPRLELCAAVILARLVNVVLPILKIEVHDVKLWSDSQIVLAWIKKSPDQLQVYVKNRVMEINKLTSAYEWKYVRSEANPADLVSRGCYPGALSRSDMWWVGPSFLQVADYEIPEAPMIKDEELPEMREVQVCNLANEVEDEPVFERCGTFSKLQRVLAQVVRFTRLVRMKGEERRNCRFVSIQDMRKATKYIVRVLQKGKLGEEIECVQRMEMPKRLANLHPFLDEEGFLRVGGRLQNSMLPFDAKHQLLLPRNHRVTEMLIRQYHEDRLHEGPSGLLAAIRQKYWLVNARSAIRKVTRSCVKCFRTKPREVQPEMGNLPEERVNLAAAFELTGVDYAGPVTVKEGRYKPKHIKAYIALFVCLTTKSIHLELVSDLTTEAFLAALDRFVNRRGMVRKMMSDNATNFVGASRELHQLHMMFRNQTESAKINDFLLKREIEWEFIPPRSPNFGGLWEAGVKVVKSHLHRTLGNAILNFEEFGTVLTSIEAIVNSRPLYALSDDPNEPLPITPAHLMLGRPLEPVVKPSYTVNSVESLVPLPVHESFA</sequence>
<evidence type="ECO:0000256" key="3">
    <source>
        <dbReference type="SAM" id="MobiDB-lite"/>
    </source>
</evidence>
<accession>A0ABM1Z9M9</accession>
<evidence type="ECO:0000313" key="7">
    <source>
        <dbReference type="EnsemblMetazoa" id="AALFPA23_016389.P23896"/>
    </source>
</evidence>
<evidence type="ECO:0000313" key="8">
    <source>
        <dbReference type="Proteomes" id="UP000069940"/>
    </source>
</evidence>
<dbReference type="Gene3D" id="2.40.70.10">
    <property type="entry name" value="Acid Proteases"/>
    <property type="match status" value="1"/>
</dbReference>
<evidence type="ECO:0000256" key="1">
    <source>
        <dbReference type="ARBA" id="ARBA00022801"/>
    </source>
</evidence>
<evidence type="ECO:0008006" key="9">
    <source>
        <dbReference type="Google" id="ProtNLM"/>
    </source>
</evidence>
<dbReference type="InterPro" id="IPR001878">
    <property type="entry name" value="Znf_CCHC"/>
</dbReference>
<dbReference type="SUPFAM" id="SSF57756">
    <property type="entry name" value="Retrovirus zinc finger-like domains"/>
    <property type="match status" value="1"/>
</dbReference>
<keyword evidence="2" id="KW-0862">Zinc</keyword>
<dbReference type="PROSITE" id="PS50158">
    <property type="entry name" value="ZF_CCHC"/>
    <property type="match status" value="1"/>
</dbReference>
<feature type="domain" description="Peptidase A2" evidence="5">
    <location>
        <begin position="116"/>
        <end position="153"/>
    </location>
</feature>